<dbReference type="InterPro" id="IPR002104">
    <property type="entry name" value="Integrase_catalytic"/>
</dbReference>
<evidence type="ECO:0000256" key="1">
    <source>
        <dbReference type="ARBA" id="ARBA00023172"/>
    </source>
</evidence>
<dbReference type="Pfam" id="PF00589">
    <property type="entry name" value="Phage_integrase"/>
    <property type="match status" value="1"/>
</dbReference>
<sequence length="400" mass="46397">MARPKKPRMVDGVELVDNLYPDPRKRPGYYRYLRADGSNKIFQASSVVDANKIASDANTIRDIIVPPITHSPSRQQLTYHIPLYIAYQQRLNPSLSDKKSWKNRVYALNQFAEQFNKFSLGQITWVNISNWWDELTFNQQKLRHAEFRKLFNWLMSQNLLPKLKYNPFTTADDRPRMLPKQKPHKTRNTLTQKEYWAIYRQAGEMELEGLQIAMALSLLTAWRREDICNLRWDKNLKGRTLQLVIGKSAAQKGSARAARHAWNLAHYPQLAKVINRARELSLKNRCCPFVVSHWPKRRVWNQGKVHMAQIMPGRLSNLFAEARDATGLFTRLNEGAPPSFHEVRGLASTLYRVAGYKVEEIQDLMAHESKGTTLDYQDEEALPFTQMNIRLSDDVLGGEF</sequence>
<dbReference type="Proteomes" id="UP001321520">
    <property type="component" value="Chromosome"/>
</dbReference>
<dbReference type="InterPro" id="IPR011010">
    <property type="entry name" value="DNA_brk_join_enz"/>
</dbReference>
<dbReference type="InterPro" id="IPR013762">
    <property type="entry name" value="Integrase-like_cat_sf"/>
</dbReference>
<gene>
    <name evidence="3" type="ORF">M8T91_09870</name>
</gene>
<dbReference type="SUPFAM" id="SSF56349">
    <property type="entry name" value="DNA breaking-rejoining enzymes"/>
    <property type="match status" value="1"/>
</dbReference>
<organism evidence="3 4">
    <name type="scientific">Microbulbifer spongiae</name>
    <dbReference type="NCBI Taxonomy" id="2944933"/>
    <lineage>
        <taxon>Bacteria</taxon>
        <taxon>Pseudomonadati</taxon>
        <taxon>Pseudomonadota</taxon>
        <taxon>Gammaproteobacteria</taxon>
        <taxon>Cellvibrionales</taxon>
        <taxon>Microbulbiferaceae</taxon>
        <taxon>Microbulbifer</taxon>
    </lineage>
</organism>
<dbReference type="EMBL" id="CP098023">
    <property type="protein sequence ID" value="WKD48247.1"/>
    <property type="molecule type" value="Genomic_DNA"/>
</dbReference>
<keyword evidence="4" id="KW-1185">Reference proteome</keyword>
<dbReference type="Gene3D" id="1.10.443.10">
    <property type="entry name" value="Intergrase catalytic core"/>
    <property type="match status" value="1"/>
</dbReference>
<reference evidence="3 4" key="1">
    <citation type="submission" date="2022-05" db="EMBL/GenBank/DDBJ databases">
        <title>Microbulbifer sp. nov., isolated from sponge.</title>
        <authorList>
            <person name="Gao L."/>
        </authorList>
    </citation>
    <scope>NUCLEOTIDE SEQUENCE [LARGE SCALE GENOMIC DNA]</scope>
    <source>
        <strain evidence="3 4">MI-G</strain>
    </source>
</reference>
<accession>A0ABY9E7X8</accession>
<proteinExistence type="predicted"/>
<dbReference type="RefSeq" id="WP_301413922.1">
    <property type="nucleotide sequence ID" value="NZ_CP098023.1"/>
</dbReference>
<keyword evidence="1" id="KW-0233">DNA recombination</keyword>
<evidence type="ECO:0000313" key="4">
    <source>
        <dbReference type="Proteomes" id="UP001321520"/>
    </source>
</evidence>
<feature type="domain" description="Tyr recombinase" evidence="2">
    <location>
        <begin position="190"/>
        <end position="378"/>
    </location>
</feature>
<name>A0ABY9E7X8_9GAMM</name>
<evidence type="ECO:0000313" key="3">
    <source>
        <dbReference type="EMBL" id="WKD48247.1"/>
    </source>
</evidence>
<evidence type="ECO:0000259" key="2">
    <source>
        <dbReference type="Pfam" id="PF00589"/>
    </source>
</evidence>
<protein>
    <submittedName>
        <fullName evidence="3">Tyrosine-type recombinase/integrase</fullName>
    </submittedName>
</protein>